<protein>
    <submittedName>
        <fullName evidence="7">Methyltransferase</fullName>
    </submittedName>
</protein>
<evidence type="ECO:0000313" key="8">
    <source>
        <dbReference type="Proteomes" id="UP000063699"/>
    </source>
</evidence>
<dbReference type="EMBL" id="CP012752">
    <property type="protein sequence ID" value="ALG12596.1"/>
    <property type="molecule type" value="Genomic_DNA"/>
</dbReference>
<reference evidence="7 8" key="1">
    <citation type="submission" date="2015-07" db="EMBL/GenBank/DDBJ databases">
        <title>Genome sequencing of Kibdelosporangium phytohabitans.</title>
        <authorList>
            <person name="Qin S."/>
            <person name="Xing K."/>
        </authorList>
    </citation>
    <scope>NUCLEOTIDE SEQUENCE [LARGE SCALE GENOMIC DNA]</scope>
    <source>
        <strain evidence="7 8">KLBMP1111</strain>
    </source>
</reference>
<evidence type="ECO:0000256" key="4">
    <source>
        <dbReference type="ARBA" id="ARBA00025707"/>
    </source>
</evidence>
<organism evidence="7 8">
    <name type="scientific">Kibdelosporangium phytohabitans</name>
    <dbReference type="NCBI Taxonomy" id="860235"/>
    <lineage>
        <taxon>Bacteria</taxon>
        <taxon>Bacillati</taxon>
        <taxon>Actinomycetota</taxon>
        <taxon>Actinomycetes</taxon>
        <taxon>Pseudonocardiales</taxon>
        <taxon>Pseudonocardiaceae</taxon>
        <taxon>Kibdelosporangium</taxon>
    </lineage>
</organism>
<dbReference type="GO" id="GO:0000234">
    <property type="term" value="F:phosphoethanolamine N-methyltransferase activity"/>
    <property type="evidence" value="ECO:0007669"/>
    <property type="project" value="UniProtKB-EC"/>
</dbReference>
<dbReference type="AlphaFoldDB" id="A0A0N9ID67"/>
<comment type="pathway">
    <text evidence="4">Phospholipid metabolism.</text>
</comment>
<dbReference type="GO" id="GO:0032259">
    <property type="term" value="P:methylation"/>
    <property type="evidence" value="ECO:0007669"/>
    <property type="project" value="UniProtKB-KW"/>
</dbReference>
<dbReference type="STRING" id="860235.AOZ06_42205"/>
<dbReference type="CDD" id="cd02440">
    <property type="entry name" value="AdoMet_MTases"/>
    <property type="match status" value="1"/>
</dbReference>
<evidence type="ECO:0000256" key="2">
    <source>
        <dbReference type="ARBA" id="ARBA00022603"/>
    </source>
</evidence>
<evidence type="ECO:0000256" key="1">
    <source>
        <dbReference type="ARBA" id="ARBA00005189"/>
    </source>
</evidence>
<dbReference type="SUPFAM" id="SSF53335">
    <property type="entry name" value="S-adenosyl-L-methionine-dependent methyltransferases"/>
    <property type="match status" value="1"/>
</dbReference>
<dbReference type="PANTHER" id="PTHR44307:SF2">
    <property type="entry name" value="PHOSPHOETHANOLAMINE METHYLTRANSFERASE ISOFORM X1"/>
    <property type="match status" value="1"/>
</dbReference>
<dbReference type="OrthoDB" id="9777638at2"/>
<keyword evidence="3 7" id="KW-0808">Transferase</keyword>
<dbReference type="InterPro" id="IPR041698">
    <property type="entry name" value="Methyltransf_25"/>
</dbReference>
<dbReference type="PANTHER" id="PTHR44307">
    <property type="entry name" value="PHOSPHOETHANOLAMINE METHYLTRANSFERASE"/>
    <property type="match status" value="1"/>
</dbReference>
<dbReference type="Pfam" id="PF13649">
    <property type="entry name" value="Methyltransf_25"/>
    <property type="match status" value="1"/>
</dbReference>
<evidence type="ECO:0000256" key="5">
    <source>
        <dbReference type="ARBA" id="ARBA00047622"/>
    </source>
</evidence>
<evidence type="ECO:0000256" key="3">
    <source>
        <dbReference type="ARBA" id="ARBA00022679"/>
    </source>
</evidence>
<dbReference type="Gene3D" id="3.40.50.150">
    <property type="entry name" value="Vaccinia Virus protein VP39"/>
    <property type="match status" value="1"/>
</dbReference>
<evidence type="ECO:0000313" key="7">
    <source>
        <dbReference type="EMBL" id="ALG12596.1"/>
    </source>
</evidence>
<comment type="catalytic activity">
    <reaction evidence="5">
        <text>phosphoethanolamine + S-adenosyl-L-methionine = N-methylethanolamine phosphate + S-adenosyl-L-homocysteine + H(+)</text>
        <dbReference type="Rhea" id="RHEA:20365"/>
        <dbReference type="ChEBI" id="CHEBI:15378"/>
        <dbReference type="ChEBI" id="CHEBI:57781"/>
        <dbReference type="ChEBI" id="CHEBI:57856"/>
        <dbReference type="ChEBI" id="CHEBI:58190"/>
        <dbReference type="ChEBI" id="CHEBI:59789"/>
        <dbReference type="EC" id="2.1.1.103"/>
    </reaction>
    <physiologicalReaction direction="left-to-right" evidence="5">
        <dbReference type="Rhea" id="RHEA:20366"/>
    </physiologicalReaction>
</comment>
<keyword evidence="2 7" id="KW-0489">Methyltransferase</keyword>
<dbReference type="InterPro" id="IPR029063">
    <property type="entry name" value="SAM-dependent_MTases_sf"/>
</dbReference>
<keyword evidence="8" id="KW-1185">Reference proteome</keyword>
<evidence type="ECO:0000259" key="6">
    <source>
        <dbReference type="Pfam" id="PF13649"/>
    </source>
</evidence>
<name>A0A0N9ID67_9PSEU</name>
<sequence length="274" mass="29601">MTAMSETNVDQWKAWNGADGDFWVRRADRLDAGIANYMEPFLGAAAIRPSDHVLDIGCGTGTTTREAAGRGAEALGVDLSGQMIELARRRAEGIAGIRFAQADAQVHEFAAAAYDVAVSRNGSMFFEDPVAAFGNIRRALGPGGRLVLLAWRPMDDNEWISTFRTILAAGRDLPKPPPQGVHPFSLSDPARVKSMLGEAGFVDVRLTPLNRPMFFGEDPDDAAEFVSSQFEKLIEADQRSSVLAALKADMASHTSERGVEYDSAAWLIEAANVS</sequence>
<gene>
    <name evidence="7" type="ORF">AOZ06_42205</name>
</gene>
<proteinExistence type="predicted"/>
<dbReference type="Proteomes" id="UP000063699">
    <property type="component" value="Chromosome"/>
</dbReference>
<comment type="pathway">
    <text evidence="1">Lipid metabolism.</text>
</comment>
<accession>A0A0N9ID67</accession>
<dbReference type="KEGG" id="kphy:AOZ06_42205"/>
<feature type="domain" description="Methyltransferase" evidence="6">
    <location>
        <begin position="53"/>
        <end position="144"/>
    </location>
</feature>